<dbReference type="Proteomes" id="UP001497482">
    <property type="component" value="Chromosome 20"/>
</dbReference>
<dbReference type="GO" id="GO:0005737">
    <property type="term" value="C:cytoplasm"/>
    <property type="evidence" value="ECO:0007669"/>
    <property type="project" value="TreeGrafter"/>
</dbReference>
<evidence type="ECO:0000256" key="2">
    <source>
        <dbReference type="ARBA" id="ARBA00023157"/>
    </source>
</evidence>
<dbReference type="GO" id="GO:0005509">
    <property type="term" value="F:calcium ion binding"/>
    <property type="evidence" value="ECO:0007669"/>
    <property type="project" value="InterPro"/>
</dbReference>
<dbReference type="FunFam" id="2.10.25.10:FF:000102">
    <property type="entry name" value="Protein kinase C-binding protein NELL2"/>
    <property type="match status" value="1"/>
</dbReference>
<dbReference type="GO" id="GO:0005615">
    <property type="term" value="C:extracellular space"/>
    <property type="evidence" value="ECO:0007669"/>
    <property type="project" value="TreeGrafter"/>
</dbReference>
<dbReference type="SMART" id="SM00179">
    <property type="entry name" value="EGF_CA"/>
    <property type="match status" value="1"/>
</dbReference>
<evidence type="ECO:0000259" key="5">
    <source>
        <dbReference type="PROSITE" id="PS50026"/>
    </source>
</evidence>
<dbReference type="SUPFAM" id="SSF57196">
    <property type="entry name" value="EGF/Laminin"/>
    <property type="match status" value="1"/>
</dbReference>
<dbReference type="InterPro" id="IPR049883">
    <property type="entry name" value="NOTCH1_EGF-like"/>
</dbReference>
<organism evidence="6 7">
    <name type="scientific">Knipowitschia caucasica</name>
    <name type="common">Caucasian dwarf goby</name>
    <name type="synonym">Pomatoschistus caucasicus</name>
    <dbReference type="NCBI Taxonomy" id="637954"/>
    <lineage>
        <taxon>Eukaryota</taxon>
        <taxon>Metazoa</taxon>
        <taxon>Chordata</taxon>
        <taxon>Craniata</taxon>
        <taxon>Vertebrata</taxon>
        <taxon>Euteleostomi</taxon>
        <taxon>Actinopterygii</taxon>
        <taxon>Neopterygii</taxon>
        <taxon>Teleostei</taxon>
        <taxon>Neoteleostei</taxon>
        <taxon>Acanthomorphata</taxon>
        <taxon>Gobiaria</taxon>
        <taxon>Gobiiformes</taxon>
        <taxon>Gobioidei</taxon>
        <taxon>Gobiidae</taxon>
        <taxon>Gobiinae</taxon>
        <taxon>Knipowitschia</taxon>
    </lineage>
</organism>
<dbReference type="Gene3D" id="2.10.25.10">
    <property type="entry name" value="Laminin"/>
    <property type="match status" value="1"/>
</dbReference>
<proteinExistence type="predicted"/>
<sequence>MDPPITSCCRSPAAQAHVSPIVVDIDECAEGKHYCRENTMCVNTPGSFMCICHTGFIRIDDYSCTGTV</sequence>
<dbReference type="InterPro" id="IPR018097">
    <property type="entry name" value="EGF_Ca-bd_CS"/>
</dbReference>
<keyword evidence="2" id="KW-1015">Disulfide bond</keyword>
<dbReference type="InterPro" id="IPR051586">
    <property type="entry name" value="PKC-binding_NELL"/>
</dbReference>
<dbReference type="EMBL" id="OZ035842">
    <property type="protein sequence ID" value="CAL1594384.1"/>
    <property type="molecule type" value="Genomic_DNA"/>
</dbReference>
<dbReference type="PROSITE" id="PS01186">
    <property type="entry name" value="EGF_2"/>
    <property type="match status" value="1"/>
</dbReference>
<dbReference type="InterPro" id="IPR000152">
    <property type="entry name" value="EGF-type_Asp/Asn_hydroxyl_site"/>
</dbReference>
<keyword evidence="1 4" id="KW-0245">EGF-like domain</keyword>
<evidence type="ECO:0000313" key="6">
    <source>
        <dbReference type="EMBL" id="CAL1594384.1"/>
    </source>
</evidence>
<evidence type="ECO:0000313" key="7">
    <source>
        <dbReference type="Proteomes" id="UP001497482"/>
    </source>
</evidence>
<accession>A0AAV2L429</accession>
<feature type="domain" description="EGF-like" evidence="5">
    <location>
        <begin position="24"/>
        <end position="65"/>
    </location>
</feature>
<dbReference type="GO" id="GO:0005080">
    <property type="term" value="F:protein kinase C binding"/>
    <property type="evidence" value="ECO:0007669"/>
    <property type="project" value="TreeGrafter"/>
</dbReference>
<dbReference type="PROSITE" id="PS50026">
    <property type="entry name" value="EGF_3"/>
    <property type="match status" value="1"/>
</dbReference>
<reference evidence="6 7" key="1">
    <citation type="submission" date="2024-04" db="EMBL/GenBank/DDBJ databases">
        <authorList>
            <person name="Waldvogel A.-M."/>
            <person name="Schoenle A."/>
        </authorList>
    </citation>
    <scope>NUCLEOTIDE SEQUENCE [LARGE SCALE GENOMIC DNA]</scope>
</reference>
<keyword evidence="7" id="KW-1185">Reference proteome</keyword>
<evidence type="ECO:0000256" key="1">
    <source>
        <dbReference type="ARBA" id="ARBA00022536"/>
    </source>
</evidence>
<dbReference type="GO" id="GO:0008201">
    <property type="term" value="F:heparin binding"/>
    <property type="evidence" value="ECO:0007669"/>
    <property type="project" value="TreeGrafter"/>
</dbReference>
<gene>
    <name evidence="6" type="ORF">KC01_LOCUS23355</name>
</gene>
<dbReference type="PANTHER" id="PTHR24042:SF0">
    <property type="entry name" value="PROTEIN KINASE C-BINDING PROTEIN NELL2"/>
    <property type="match status" value="1"/>
</dbReference>
<dbReference type="CDD" id="cd00054">
    <property type="entry name" value="EGF_CA"/>
    <property type="match status" value="1"/>
</dbReference>
<name>A0AAV2L429_KNICA</name>
<evidence type="ECO:0000256" key="4">
    <source>
        <dbReference type="PROSITE-ProRule" id="PRU00076"/>
    </source>
</evidence>
<evidence type="ECO:0000256" key="3">
    <source>
        <dbReference type="ARBA" id="ARBA00023180"/>
    </source>
</evidence>
<dbReference type="PROSITE" id="PS01187">
    <property type="entry name" value="EGF_CA"/>
    <property type="match status" value="1"/>
</dbReference>
<dbReference type="InterPro" id="IPR000742">
    <property type="entry name" value="EGF"/>
</dbReference>
<dbReference type="AlphaFoldDB" id="A0AAV2L429"/>
<keyword evidence="3" id="KW-0325">Glycoprotein</keyword>
<dbReference type="Pfam" id="PF07645">
    <property type="entry name" value="EGF_CA"/>
    <property type="match status" value="1"/>
</dbReference>
<comment type="caution">
    <text evidence="4">Lacks conserved residue(s) required for the propagation of feature annotation.</text>
</comment>
<dbReference type="PANTHER" id="PTHR24042">
    <property type="entry name" value="NEL HOMOLOG"/>
    <property type="match status" value="1"/>
</dbReference>
<dbReference type="InterPro" id="IPR001881">
    <property type="entry name" value="EGF-like_Ca-bd_dom"/>
</dbReference>
<dbReference type="PROSITE" id="PS00010">
    <property type="entry name" value="ASX_HYDROXYL"/>
    <property type="match status" value="1"/>
</dbReference>
<protein>
    <recommendedName>
        <fullName evidence="5">EGF-like domain-containing protein</fullName>
    </recommendedName>
</protein>